<dbReference type="PANTHER" id="PTHR30388:SF4">
    <property type="entry name" value="MOLYBDENUM COFACTOR INSERTION CHAPERONE PAOD"/>
    <property type="match status" value="1"/>
</dbReference>
<evidence type="ECO:0000313" key="3">
    <source>
        <dbReference type="EMBL" id="KPW23265.1"/>
    </source>
</evidence>
<gene>
    <name evidence="3" type="ORF">ALO91_00682</name>
</gene>
<feature type="domain" description="XdhC- CoxI" evidence="1">
    <location>
        <begin position="49"/>
        <end position="115"/>
    </location>
</feature>
<dbReference type="PANTHER" id="PTHR30388">
    <property type="entry name" value="ALDEHYDE OXIDOREDUCTASE MOLYBDENUM COFACTOR ASSEMBLY PROTEIN"/>
    <property type="match status" value="1"/>
</dbReference>
<dbReference type="InterPro" id="IPR052698">
    <property type="entry name" value="MoCofactor_Util/Proc"/>
</dbReference>
<proteinExistence type="predicted"/>
<dbReference type="Pfam" id="PF13478">
    <property type="entry name" value="XdhC_C"/>
    <property type="match status" value="1"/>
</dbReference>
<sequence length="356" mass="38178">MCERFQSERQGGLYCSLACQCFRNQYGQVERTHPMDSLDLQVIQQGHEWIQDGHCVWLCTVLSTFGSAPRGPGAMLVARSSGAFCGSLSGGCVEDDFLERLGRNEFSGLNQIVRYGHGGLSPSLELPCGGILDVLLERFEPGCDALEHFSMLLNALRGSNPVQRHIEMGTSARSLVTADGVGAPVVVSQADVRIRVGAARRLLIAGLSPVAAFCASFGVSLGYEVVVCDPRRELTSQFRMDAVTVVERLPATYISEGGCHAGTAVVALTHDPRLDDLTLLEALRTPAFYIGAMGSCRTSANRLDRVRRIGELEETSIARISAPIGLNLGSKTPAQIALAVMSDIVRVSNGVPRGSL</sequence>
<dbReference type="Pfam" id="PF02625">
    <property type="entry name" value="XdhC_CoxI"/>
    <property type="match status" value="1"/>
</dbReference>
<dbReference type="PATRIC" id="fig|199198.4.peg.4090"/>
<dbReference type="InterPro" id="IPR027051">
    <property type="entry name" value="XdhC_Rossmann_dom"/>
</dbReference>
<evidence type="ECO:0000259" key="2">
    <source>
        <dbReference type="Pfam" id="PF13478"/>
    </source>
</evidence>
<accession>A0A0L8IJL1</accession>
<evidence type="ECO:0000313" key="4">
    <source>
        <dbReference type="Proteomes" id="UP000050297"/>
    </source>
</evidence>
<dbReference type="Gene3D" id="3.40.50.720">
    <property type="entry name" value="NAD(P)-binding Rossmann-like Domain"/>
    <property type="match status" value="1"/>
</dbReference>
<protein>
    <submittedName>
        <fullName evidence="3">Xanthine dehydrogenase accessory factor XdhC</fullName>
    </submittedName>
</protein>
<name>A0A0L8IJL1_PSESX</name>
<dbReference type="Proteomes" id="UP000050297">
    <property type="component" value="Unassembled WGS sequence"/>
</dbReference>
<organism evidence="3 4">
    <name type="scientific">Pseudomonas syringae pv. aceris</name>
    <dbReference type="NCBI Taxonomy" id="199198"/>
    <lineage>
        <taxon>Bacteria</taxon>
        <taxon>Pseudomonadati</taxon>
        <taxon>Pseudomonadota</taxon>
        <taxon>Gammaproteobacteria</taxon>
        <taxon>Pseudomonadales</taxon>
        <taxon>Pseudomonadaceae</taxon>
        <taxon>Pseudomonas</taxon>
        <taxon>Pseudomonas syringae</taxon>
    </lineage>
</organism>
<dbReference type="AlphaFoldDB" id="A0A0L8IJL1"/>
<dbReference type="EMBL" id="LJPM01000153">
    <property type="protein sequence ID" value="KPW23265.1"/>
    <property type="molecule type" value="Genomic_DNA"/>
</dbReference>
<dbReference type="InterPro" id="IPR003777">
    <property type="entry name" value="XdhC_CoxI"/>
</dbReference>
<comment type="caution">
    <text evidence="3">The sequence shown here is derived from an EMBL/GenBank/DDBJ whole genome shotgun (WGS) entry which is preliminary data.</text>
</comment>
<evidence type="ECO:0000259" key="1">
    <source>
        <dbReference type="Pfam" id="PF02625"/>
    </source>
</evidence>
<reference evidence="3 4" key="1">
    <citation type="submission" date="2015-09" db="EMBL/GenBank/DDBJ databases">
        <title>Genome announcement of multiple Pseudomonas syringae strains.</title>
        <authorList>
            <person name="Thakur S."/>
            <person name="Wang P.W."/>
            <person name="Gong Y."/>
            <person name="Weir B.S."/>
            <person name="Guttman D.S."/>
        </authorList>
    </citation>
    <scope>NUCLEOTIDE SEQUENCE [LARGE SCALE GENOMIC DNA]</scope>
    <source>
        <strain evidence="3 4">ICMP2802</strain>
    </source>
</reference>
<feature type="domain" description="XdhC Rossmann" evidence="2">
    <location>
        <begin position="202"/>
        <end position="344"/>
    </location>
</feature>